<dbReference type="Gene3D" id="3.40.30.10">
    <property type="entry name" value="Glutaredoxin"/>
    <property type="match status" value="1"/>
</dbReference>
<organism evidence="3 4">
    <name type="scientific">Halobacterium salinarum (strain ATCC 700922 / JCM 11081 / NRC-1)</name>
    <name type="common">Halobacterium halobium</name>
    <dbReference type="NCBI Taxonomy" id="64091"/>
    <lineage>
        <taxon>Archaea</taxon>
        <taxon>Methanobacteriati</taxon>
        <taxon>Methanobacteriota</taxon>
        <taxon>Stenosarchaea group</taxon>
        <taxon>Halobacteria</taxon>
        <taxon>Halobacteriales</taxon>
        <taxon>Halobacteriaceae</taxon>
        <taxon>Halobacterium</taxon>
        <taxon>Halobacterium salinarum NRC-34001</taxon>
    </lineage>
</organism>
<evidence type="ECO:0000256" key="1">
    <source>
        <dbReference type="SAM" id="MobiDB-lite"/>
    </source>
</evidence>
<sequence>MPPAGGDATPGFTRAGALPGGMTHPTARNRLDEAASPYLRQHADNPVNWQPWGEPAFSAAREHDVPIFLSIGYSACHWCHVMAEESFADPEIAAVLNEQFVPVKVDREQRPDVDDLYMTVSQVTRGSGGWPLSVFLTPERKPFYITTYVPKEPTRDQPGFESLLEDVTANWRENRGDLDARAEQWLQAARGELESVPDPVDDAGTDSPLPAAAGSIADAADATHGGFGRGQKFPHAGRLRVLLRATQRDAGDGARAASAARHTLTAMADGGLHDHVGGGFHRYCTDREWTVPHFEKMLYDQAALARLYVDGYRALGDSRYADVARSTLTFVDRELGHPDGGFYATLDARSPPPDAPDGDREEGAYYVWTPNRVAAAMRDHAAAAPCDTADADVLADAACRRYGVDDTGNFEAGTTVPTVSASVGAIADAFDTAPATAEAWCDVIDARLRAARADRPRPARDEKVLAGWNGLMARAYAEAGLALDDRFAERAADAIAFARDTLWDGDRLARRSIGGDVAGVGYAADYAFLAAGALATYEATGAVAHLDFALDLADAMLEACYDASAGVLYETPASVDDVAVRSQATGTGSTPSPIGVAADTLDALAAFAPAAGYDDAAAALLSRYGSHIEESPGRHPELVLAADTRAGGRREITVAADDLPDAWRDAVGAAYLPDRLLSRRPPTEDGLDAWQSTLDQASVPPLWAGRTGGDDGTPRAYVCRRACSPPLDDAAGITEWLAEFSR</sequence>
<dbReference type="GO" id="GO:0005975">
    <property type="term" value="P:carbohydrate metabolic process"/>
    <property type="evidence" value="ECO:0007669"/>
    <property type="project" value="InterPro"/>
</dbReference>
<protein>
    <recommendedName>
        <fullName evidence="2">Spermatogenesis-associated protein 20-like TRX domain-containing protein</fullName>
    </recommendedName>
</protein>
<dbReference type="HOGENOM" id="CLU_014051_4_1_2"/>
<dbReference type="SUPFAM" id="SSF48208">
    <property type="entry name" value="Six-hairpin glycosidases"/>
    <property type="match status" value="1"/>
</dbReference>
<accession>Q9HQ68</accession>
<feature type="domain" description="Spermatogenesis-associated protein 20-like TRX" evidence="2">
    <location>
        <begin position="29"/>
        <end position="188"/>
    </location>
</feature>
<dbReference type="InterPro" id="IPR036249">
    <property type="entry name" value="Thioredoxin-like_sf"/>
</dbReference>
<dbReference type="PATRIC" id="fig|64091.14.peg.997"/>
<dbReference type="InParanoid" id="Q9HQ68"/>
<dbReference type="SUPFAM" id="SSF52833">
    <property type="entry name" value="Thioredoxin-like"/>
    <property type="match status" value="1"/>
</dbReference>
<dbReference type="PIRSF" id="PIRSF006402">
    <property type="entry name" value="UCP006402_thioredoxin"/>
    <property type="match status" value="1"/>
</dbReference>
<dbReference type="PaxDb" id="64091-VNG_1303C"/>
<dbReference type="Pfam" id="PF03190">
    <property type="entry name" value="Thioredox_DsbH"/>
    <property type="match status" value="1"/>
</dbReference>
<evidence type="ECO:0000313" key="4">
    <source>
        <dbReference type="Proteomes" id="UP000000554"/>
    </source>
</evidence>
<feature type="region of interest" description="Disordered" evidence="1">
    <location>
        <begin position="1"/>
        <end position="26"/>
    </location>
</feature>
<dbReference type="STRING" id="64091.VNG_1303C"/>
<dbReference type="InterPro" id="IPR004879">
    <property type="entry name" value="Ssp411-like_TRX"/>
</dbReference>
<dbReference type="InterPro" id="IPR024705">
    <property type="entry name" value="Ssp411"/>
</dbReference>
<dbReference type="PIR" id="E84285">
    <property type="entry name" value="E84285"/>
</dbReference>
<dbReference type="AlphaFoldDB" id="Q9HQ68"/>
<dbReference type="CDD" id="cd02955">
    <property type="entry name" value="SSP411"/>
    <property type="match status" value="1"/>
</dbReference>
<reference evidence="3 4" key="1">
    <citation type="journal article" date="2000" name="Proc. Natl. Acad. Sci. U.S.A.">
        <title>Genome sequence of Halobacterium species NRC-1.</title>
        <authorList>
            <person name="Ng W.V."/>
            <person name="Kennedy S.P."/>
            <person name="Mahairas G.G."/>
            <person name="Berquist B."/>
            <person name="Pan M."/>
            <person name="Shukla H.D."/>
            <person name="Lasky S.R."/>
            <person name="Baliga N.S."/>
            <person name="Thorsson V."/>
            <person name="Sbrogna J."/>
            <person name="Swartzell S."/>
            <person name="Weir D."/>
            <person name="Hall J."/>
            <person name="Dahl T.A."/>
            <person name="Welti R."/>
            <person name="Goo Y.A."/>
            <person name="Leithauser B."/>
            <person name="Keller K."/>
            <person name="Cruz R."/>
            <person name="Danson M.J."/>
            <person name="Hough D.W."/>
            <person name="Maddocks D.G."/>
            <person name="Jablonski P.E."/>
            <person name="Krebs M.P."/>
            <person name="Angevine C.M."/>
            <person name="Dale H."/>
            <person name="Isenbarger T.A."/>
            <person name="Peck R.F."/>
            <person name="Pohlschroder M."/>
            <person name="Spudich J.L."/>
            <person name="Jung K.W."/>
            <person name="Alam M."/>
            <person name="Freitas T."/>
            <person name="Hou S."/>
            <person name="Daniels C.J."/>
            <person name="Dennis P.P."/>
            <person name="Omer A.D."/>
            <person name="Ebhardt H."/>
            <person name="Lowe T.M."/>
            <person name="Liang P."/>
            <person name="Riley M."/>
            <person name="Hood L."/>
            <person name="DasSarma S."/>
        </authorList>
    </citation>
    <scope>NUCLEOTIDE SEQUENCE [LARGE SCALE GENOMIC DNA]</scope>
    <source>
        <strain evidence="4">ATCC 700922 / JCM 11081 / NRC-1</strain>
    </source>
</reference>
<proteinExistence type="predicted"/>
<gene>
    <name evidence="3" type="ordered locus">VNG_1303C</name>
</gene>
<dbReference type="PANTHER" id="PTHR42899">
    <property type="entry name" value="SPERMATOGENESIS-ASSOCIATED PROTEIN 20"/>
    <property type="match status" value="1"/>
</dbReference>
<dbReference type="PANTHER" id="PTHR42899:SF1">
    <property type="entry name" value="SPERMATOGENESIS-ASSOCIATED PROTEIN 20"/>
    <property type="match status" value="1"/>
</dbReference>
<evidence type="ECO:0000259" key="2">
    <source>
        <dbReference type="Pfam" id="PF03190"/>
    </source>
</evidence>
<keyword evidence="4" id="KW-1185">Reference proteome</keyword>
<dbReference type="Proteomes" id="UP000000554">
    <property type="component" value="Chromosome"/>
</dbReference>
<dbReference type="InterPro" id="IPR012341">
    <property type="entry name" value="6hp_glycosidase-like_sf"/>
</dbReference>
<name>Q9HQ68_HALSA</name>
<dbReference type="EMBL" id="AE004437">
    <property type="protein sequence ID" value="AAG19649.1"/>
    <property type="molecule type" value="Genomic_DNA"/>
</dbReference>
<dbReference type="KEGG" id="hal:VNG_1303C"/>
<evidence type="ECO:0000313" key="3">
    <source>
        <dbReference type="EMBL" id="AAG19649.1"/>
    </source>
</evidence>
<dbReference type="Gene3D" id="1.50.10.10">
    <property type="match status" value="1"/>
</dbReference>
<dbReference type="InterPro" id="IPR008928">
    <property type="entry name" value="6-hairpin_glycosidase_sf"/>
</dbReference>